<feature type="transmembrane region" description="Helical" evidence="1">
    <location>
        <begin position="48"/>
        <end position="69"/>
    </location>
</feature>
<feature type="transmembrane region" description="Helical" evidence="1">
    <location>
        <begin position="75"/>
        <end position="93"/>
    </location>
</feature>
<evidence type="ECO:0000313" key="2">
    <source>
        <dbReference type="EMBL" id="MBC3796118.1"/>
    </source>
</evidence>
<dbReference type="Proteomes" id="UP000653358">
    <property type="component" value="Unassembled WGS sequence"/>
</dbReference>
<dbReference type="RefSeq" id="WP_148602820.1">
    <property type="nucleotide sequence ID" value="NZ_RXYB01000004.1"/>
</dbReference>
<gene>
    <name evidence="2" type="ORF">GH807_03525</name>
</gene>
<feature type="transmembrane region" description="Helical" evidence="1">
    <location>
        <begin position="105"/>
        <end position="124"/>
    </location>
</feature>
<keyword evidence="3" id="KW-1185">Reference proteome</keyword>
<comment type="caution">
    <text evidence="2">The sequence shown here is derived from an EMBL/GenBank/DDBJ whole genome shotgun (WGS) entry which is preliminary data.</text>
</comment>
<keyword evidence="1" id="KW-1133">Transmembrane helix</keyword>
<organism evidence="2 3">
    <name type="scientific">Acetobacterium tundrae</name>
    <dbReference type="NCBI Taxonomy" id="132932"/>
    <lineage>
        <taxon>Bacteria</taxon>
        <taxon>Bacillati</taxon>
        <taxon>Bacillota</taxon>
        <taxon>Clostridia</taxon>
        <taxon>Eubacteriales</taxon>
        <taxon>Eubacteriaceae</taxon>
        <taxon>Acetobacterium</taxon>
    </lineage>
</organism>
<sequence>MILSNTQMQSSNQYIETNTVAAINAYITFAIYVLFFSALAVYQVTFPFDLPFVGLVTLVQLLICIFHTVSVGNSGYTTSIFLNLFSLIILNLSEFKKVICKSTNLEFMIHLGTIISISIPYYYIAYCNIIDEITIKNENPTQSNNKLTITHDEAIIKTDRRTGATH</sequence>
<accession>A0ABR6WI07</accession>
<feature type="transmembrane region" description="Helical" evidence="1">
    <location>
        <begin position="20"/>
        <end position="41"/>
    </location>
</feature>
<keyword evidence="1" id="KW-0472">Membrane</keyword>
<name>A0ABR6WI07_9FIRM</name>
<evidence type="ECO:0000256" key="1">
    <source>
        <dbReference type="SAM" id="Phobius"/>
    </source>
</evidence>
<reference evidence="2 3" key="1">
    <citation type="journal article" date="2020" name="mSystems">
        <title>Defining Genomic and Predicted Metabolic Features of the Acetobacterium Genus.</title>
        <authorList>
            <person name="Ross D.E."/>
            <person name="Marshall C.W."/>
            <person name="Gulliver D."/>
            <person name="May H.D."/>
            <person name="Norman R.S."/>
        </authorList>
    </citation>
    <scope>NUCLEOTIDE SEQUENCE [LARGE SCALE GENOMIC DNA]</scope>
    <source>
        <strain evidence="2 3">DSM 9173</strain>
    </source>
</reference>
<protein>
    <submittedName>
        <fullName evidence="2">Uncharacterized protein</fullName>
    </submittedName>
</protein>
<keyword evidence="1" id="KW-0812">Transmembrane</keyword>
<evidence type="ECO:0000313" key="3">
    <source>
        <dbReference type="Proteomes" id="UP000653358"/>
    </source>
</evidence>
<dbReference type="EMBL" id="WJBB01000003">
    <property type="protein sequence ID" value="MBC3796118.1"/>
    <property type="molecule type" value="Genomic_DNA"/>
</dbReference>
<proteinExistence type="predicted"/>